<dbReference type="EMBL" id="JADGJH010001454">
    <property type="protein sequence ID" value="KAJ3113369.1"/>
    <property type="molecule type" value="Genomic_DNA"/>
</dbReference>
<feature type="region of interest" description="Disordered" evidence="1">
    <location>
        <begin position="758"/>
        <end position="791"/>
    </location>
</feature>
<feature type="region of interest" description="Disordered" evidence="1">
    <location>
        <begin position="1"/>
        <end position="82"/>
    </location>
</feature>
<feature type="region of interest" description="Disordered" evidence="1">
    <location>
        <begin position="301"/>
        <end position="347"/>
    </location>
</feature>
<feature type="region of interest" description="Disordered" evidence="1">
    <location>
        <begin position="837"/>
        <end position="868"/>
    </location>
</feature>
<feature type="compositionally biased region" description="Low complexity" evidence="1">
    <location>
        <begin position="313"/>
        <end position="329"/>
    </location>
</feature>
<feature type="compositionally biased region" description="Basic residues" evidence="1">
    <location>
        <begin position="43"/>
        <end position="53"/>
    </location>
</feature>
<feature type="compositionally biased region" description="Low complexity" evidence="1">
    <location>
        <begin position="367"/>
        <end position="376"/>
    </location>
</feature>
<feature type="compositionally biased region" description="Polar residues" evidence="1">
    <location>
        <begin position="391"/>
        <end position="401"/>
    </location>
</feature>
<name>A0AAD5SVZ5_9FUNG</name>
<proteinExistence type="predicted"/>
<evidence type="ECO:0000313" key="2">
    <source>
        <dbReference type="EMBL" id="KAJ3113369.1"/>
    </source>
</evidence>
<dbReference type="AlphaFoldDB" id="A0AAD5SVZ5"/>
<feature type="compositionally biased region" description="Low complexity" evidence="1">
    <location>
        <begin position="180"/>
        <end position="215"/>
    </location>
</feature>
<sequence>MELDGDARSSAELRSKDLPGLAVDDDDGESRSSPTSPEWSSRWRSRSNRKSRGKRENANHGKTTGNGSGSGSSSGSRCPSIVTTTDSNTALAIATQPTSKLHSVNDGGDSDGDKKVACIVLGKPGASPAFGVSVGALDSALDLRLRIARRVAASLAARSQSGDMLVLFVRLPEITTTTTLTKTTTTTTTTTRSSLSSSPTPLSSPVSSPTSTSTSCDWSLEETRRITEFAATAAAFIPDAVTRALPFVRLLEDTESMINVLAGNANASVPVLVLAAVSTLKLHNSTRPPIIPAALPPTTAPQNYPITPPLAPNANEHNATSNSSSNSTNMKKLAKRARTTTSFPNTTATPYVQNIFRRNSTNSLINSISIDTTPSAPTSPTPLPRHRSTDQSKSPITPPYSSLFTHSDIVVSPAISPSSNSISGSTKKTARTSVILHSTTPPKSTPGSGSSLATVRRAISSERESHAARTLVILDNLDKAADSRSSLRTSFDISASSAVSGTTTLSAIVASTTVTTTHVPAHLLHDYINGTHVVEPIESNTSTIATAFTSQNFVSKKSPPAIITSATSSNNKNIRLETPPNSSTIASPSVQHCKTIMSNTTTTTTITANIPSAASTTTTTTTTTATATAASAPLTGPTNSCLPSSANILSATLHQHLQSNAATVHNSAIFTASSKSAGTASTHNQPSIQLLSVHSLSDGRIRGGAKAYNTTGPVITELPDHDSGTSEESIDMPNTSRIGSWGGSSTVIYPAIETRRRNSAASFGVGGKQQQQQRNKHNLHQQQQQHGDGYWVGQDPSFVAAFNEHQGSIDEDGLAKGRPSIGVRSVISLARSDNGAYDGTGAWRSGGGISSSSNSSSSSSSSSNNTARISSASILVRARTKTRKPVVVANVRELGDFSGGGSTLSGAAMSCGSVGAAITSRGGSAGSSTIGAAGGNGSFITIGGLGTTSSSTGNGVTTTNVTTAAVLAGDGGFEAKQFLSSSRNSVGTGNVLSNTNTSFVAPSPQQTIRGARGDDDDDFGRGRGCFAFLWFGIRKQKKRK</sequence>
<feature type="region of interest" description="Disordered" evidence="1">
    <location>
        <begin position="367"/>
        <end position="401"/>
    </location>
</feature>
<protein>
    <submittedName>
        <fullName evidence="2">Uncharacterized protein</fullName>
    </submittedName>
</protein>
<feature type="compositionally biased region" description="Basic and acidic residues" evidence="1">
    <location>
        <begin position="1"/>
        <end position="17"/>
    </location>
</feature>
<accession>A0AAD5SVZ5</accession>
<evidence type="ECO:0000256" key="1">
    <source>
        <dbReference type="SAM" id="MobiDB-lite"/>
    </source>
</evidence>
<feature type="compositionally biased region" description="Low complexity" evidence="1">
    <location>
        <begin position="850"/>
        <end position="868"/>
    </location>
</feature>
<keyword evidence="3" id="KW-1185">Reference proteome</keyword>
<comment type="caution">
    <text evidence="2">The sequence shown here is derived from an EMBL/GenBank/DDBJ whole genome shotgun (WGS) entry which is preliminary data.</text>
</comment>
<organism evidence="2 3">
    <name type="scientific">Physocladia obscura</name>
    <dbReference type="NCBI Taxonomy" id="109957"/>
    <lineage>
        <taxon>Eukaryota</taxon>
        <taxon>Fungi</taxon>
        <taxon>Fungi incertae sedis</taxon>
        <taxon>Chytridiomycota</taxon>
        <taxon>Chytridiomycota incertae sedis</taxon>
        <taxon>Chytridiomycetes</taxon>
        <taxon>Chytridiales</taxon>
        <taxon>Chytriomycetaceae</taxon>
        <taxon>Physocladia</taxon>
    </lineage>
</organism>
<feature type="compositionally biased region" description="Low complexity" evidence="1">
    <location>
        <begin position="438"/>
        <end position="451"/>
    </location>
</feature>
<feature type="region of interest" description="Disordered" evidence="1">
    <location>
        <begin position="710"/>
        <end position="737"/>
    </location>
</feature>
<feature type="compositionally biased region" description="Low complexity" evidence="1">
    <location>
        <begin position="31"/>
        <end position="42"/>
    </location>
</feature>
<feature type="region of interest" description="Disordered" evidence="1">
    <location>
        <begin position="994"/>
        <end position="1016"/>
    </location>
</feature>
<dbReference type="Proteomes" id="UP001211907">
    <property type="component" value="Unassembled WGS sequence"/>
</dbReference>
<feature type="compositionally biased region" description="Low complexity" evidence="1">
    <location>
        <begin position="415"/>
        <end position="425"/>
    </location>
</feature>
<reference evidence="2" key="1">
    <citation type="submission" date="2020-05" db="EMBL/GenBank/DDBJ databases">
        <title>Phylogenomic resolution of chytrid fungi.</title>
        <authorList>
            <person name="Stajich J.E."/>
            <person name="Amses K."/>
            <person name="Simmons R."/>
            <person name="Seto K."/>
            <person name="Myers J."/>
            <person name="Bonds A."/>
            <person name="Quandt C.A."/>
            <person name="Barry K."/>
            <person name="Liu P."/>
            <person name="Grigoriev I."/>
            <person name="Longcore J.E."/>
            <person name="James T.Y."/>
        </authorList>
    </citation>
    <scope>NUCLEOTIDE SEQUENCE</scope>
    <source>
        <strain evidence="2">JEL0513</strain>
    </source>
</reference>
<feature type="region of interest" description="Disordered" evidence="1">
    <location>
        <begin position="180"/>
        <end position="216"/>
    </location>
</feature>
<feature type="region of interest" description="Disordered" evidence="1">
    <location>
        <begin position="415"/>
        <end position="452"/>
    </location>
</feature>
<gene>
    <name evidence="2" type="ORF">HK100_002010</name>
</gene>
<evidence type="ECO:0000313" key="3">
    <source>
        <dbReference type="Proteomes" id="UP001211907"/>
    </source>
</evidence>
<feature type="compositionally biased region" description="Polar residues" evidence="1">
    <location>
        <begin position="994"/>
        <end position="1008"/>
    </location>
</feature>